<dbReference type="InterPro" id="IPR002121">
    <property type="entry name" value="HRDC_dom"/>
</dbReference>
<comment type="function">
    <text evidence="5">Bidirectionally degrades single-stranded DNA into large acid-insoluble oligonucleotides, which are then degraded further into small acid-soluble oligonucleotides.</text>
</comment>
<evidence type="ECO:0000256" key="6">
    <source>
        <dbReference type="RuleBase" id="RU004355"/>
    </source>
</evidence>
<sequence>MLDILNRLKQKRKELAEEEGKELFMILHNATLEEMAEVLPKTMEELERIKGWGKKKSERYGEEFLEIIRGEKGEIKSEKKEVREAEEGELSVEQFVHLINKTLAGFGQVSVRGEISRVSVRDGNAYFTLKDPKEGQYSVDCFMGRWDMEYYAYLLNEGEEVIVKGIPSLYKTGRFSLIAKKITPIGEGALKKAFEALKKKLAEKGYFEESRKRPIPRFVRKIGLITSMEGEAINDVRKNIGEYGFQIYLFDVRVEGDQAEGGIVRAIRELNTGKQNLDVLVLIRGGGSRESLNVFNSEKIAEAIAGSRIPVLTGIGHERDETIAGYVSDKNLSTPTAVAVYLKRERESLMEEVKEGAESLMERVEYILEEKKNKYEMNWKRVLACFESYLGRKNLILKNLSVRMEHGLAKTFKKFRELEHLLLRRLYMFEKATERKKYELKRKMEKIREGLEKYLDRTSSKLASLGEALASLNPASVLGRGYSIARDKEGKIIKKAEEVEIGEEISLLLGKGSITSLVNSVRKEEQF</sequence>
<keyword evidence="3 5" id="KW-0378">Hydrolase</keyword>
<dbReference type="EC" id="3.1.11.6" evidence="5"/>
<dbReference type="GO" id="GO:0000166">
    <property type="term" value="F:nucleotide binding"/>
    <property type="evidence" value="ECO:0007669"/>
    <property type="project" value="InterPro"/>
</dbReference>
<dbReference type="Proteomes" id="UP000176996">
    <property type="component" value="Unassembled WGS sequence"/>
</dbReference>
<dbReference type="InterPro" id="IPR025824">
    <property type="entry name" value="OB-fold_nuc-bd_dom"/>
</dbReference>
<dbReference type="Gene3D" id="1.10.150.80">
    <property type="entry name" value="HRDC domain"/>
    <property type="match status" value="1"/>
</dbReference>
<protein>
    <recommendedName>
        <fullName evidence="5">Exodeoxyribonuclease 7 large subunit</fullName>
        <ecNumber evidence="5">3.1.11.6</ecNumber>
    </recommendedName>
    <alternativeName>
        <fullName evidence="5">Exodeoxyribonuclease VII large subunit</fullName>
        <shortName evidence="5">Exonuclease VII large subunit</shortName>
    </alternativeName>
</protein>
<dbReference type="GO" id="GO:0005737">
    <property type="term" value="C:cytoplasm"/>
    <property type="evidence" value="ECO:0007669"/>
    <property type="project" value="UniProtKB-SubCell"/>
</dbReference>
<comment type="subcellular location">
    <subcellularLocation>
        <location evidence="5 6">Cytoplasm</location>
    </subcellularLocation>
</comment>
<proteinExistence type="inferred from homology"/>
<evidence type="ECO:0000256" key="2">
    <source>
        <dbReference type="ARBA" id="ARBA00022722"/>
    </source>
</evidence>
<evidence type="ECO:0000256" key="5">
    <source>
        <dbReference type="HAMAP-Rule" id="MF_00378"/>
    </source>
</evidence>
<dbReference type="SMART" id="SM00341">
    <property type="entry name" value="HRDC"/>
    <property type="match status" value="1"/>
</dbReference>
<organism evidence="8 9">
    <name type="scientific">Candidatus Jorgensenbacteria bacterium RIFCSPLOWO2_01_FULL_45_25b</name>
    <dbReference type="NCBI Taxonomy" id="1798471"/>
    <lineage>
        <taxon>Bacteria</taxon>
        <taxon>Candidatus Joergenseniibacteriota</taxon>
    </lineage>
</organism>
<dbReference type="InterPro" id="IPR020579">
    <property type="entry name" value="Exonuc_VII_lsu_C"/>
</dbReference>
<evidence type="ECO:0000256" key="4">
    <source>
        <dbReference type="ARBA" id="ARBA00022839"/>
    </source>
</evidence>
<dbReference type="PROSITE" id="PS50967">
    <property type="entry name" value="HRDC"/>
    <property type="match status" value="1"/>
</dbReference>
<evidence type="ECO:0000256" key="3">
    <source>
        <dbReference type="ARBA" id="ARBA00022801"/>
    </source>
</evidence>
<comment type="subunit">
    <text evidence="5">Heterooligomer composed of large and small subunits.</text>
</comment>
<feature type="domain" description="HRDC" evidence="7">
    <location>
        <begin position="1"/>
        <end position="78"/>
    </location>
</feature>
<evidence type="ECO:0000313" key="8">
    <source>
        <dbReference type="EMBL" id="OGG42489.1"/>
    </source>
</evidence>
<name>A0A1F6BZX9_9BACT</name>
<dbReference type="CDD" id="cd04489">
    <property type="entry name" value="ExoVII_LU_OBF"/>
    <property type="match status" value="1"/>
</dbReference>
<dbReference type="GO" id="GO:0009318">
    <property type="term" value="C:exodeoxyribonuclease VII complex"/>
    <property type="evidence" value="ECO:0007669"/>
    <property type="project" value="UniProtKB-UniRule"/>
</dbReference>
<dbReference type="NCBIfam" id="TIGR00237">
    <property type="entry name" value="xseA"/>
    <property type="match status" value="1"/>
</dbReference>
<keyword evidence="4 5" id="KW-0269">Exonuclease</keyword>
<keyword evidence="2 5" id="KW-0540">Nuclease</keyword>
<dbReference type="GO" id="GO:0006308">
    <property type="term" value="P:DNA catabolic process"/>
    <property type="evidence" value="ECO:0007669"/>
    <property type="project" value="UniProtKB-UniRule"/>
</dbReference>
<dbReference type="Pfam" id="PF02601">
    <property type="entry name" value="Exonuc_VII_L"/>
    <property type="match status" value="1"/>
</dbReference>
<comment type="caution">
    <text evidence="8">The sequence shown here is derived from an EMBL/GenBank/DDBJ whole genome shotgun (WGS) entry which is preliminary data.</text>
</comment>
<dbReference type="Pfam" id="PF13742">
    <property type="entry name" value="tRNA_anti_2"/>
    <property type="match status" value="1"/>
</dbReference>
<dbReference type="PANTHER" id="PTHR30008">
    <property type="entry name" value="EXODEOXYRIBONUCLEASE 7 LARGE SUBUNIT"/>
    <property type="match status" value="1"/>
</dbReference>
<dbReference type="HAMAP" id="MF_00378">
    <property type="entry name" value="Exonuc_7_L"/>
    <property type="match status" value="1"/>
</dbReference>
<gene>
    <name evidence="5" type="primary">xseA</name>
    <name evidence="8" type="ORF">A3A21_02775</name>
</gene>
<dbReference type="PANTHER" id="PTHR30008:SF0">
    <property type="entry name" value="EXODEOXYRIBONUCLEASE 7 LARGE SUBUNIT"/>
    <property type="match status" value="1"/>
</dbReference>
<evidence type="ECO:0000256" key="1">
    <source>
        <dbReference type="ARBA" id="ARBA00022490"/>
    </source>
</evidence>
<dbReference type="GO" id="GO:0003676">
    <property type="term" value="F:nucleic acid binding"/>
    <property type="evidence" value="ECO:0007669"/>
    <property type="project" value="InterPro"/>
</dbReference>
<dbReference type="EMBL" id="MFKK01000002">
    <property type="protein sequence ID" value="OGG42489.1"/>
    <property type="molecule type" value="Genomic_DNA"/>
</dbReference>
<evidence type="ECO:0000259" key="7">
    <source>
        <dbReference type="PROSITE" id="PS50967"/>
    </source>
</evidence>
<comment type="similarity">
    <text evidence="5 6">Belongs to the XseA family.</text>
</comment>
<dbReference type="InterPro" id="IPR003753">
    <property type="entry name" value="Exonuc_VII_L"/>
</dbReference>
<dbReference type="SUPFAM" id="SSF47819">
    <property type="entry name" value="HRDC-like"/>
    <property type="match status" value="1"/>
</dbReference>
<dbReference type="Pfam" id="PF00570">
    <property type="entry name" value="HRDC"/>
    <property type="match status" value="1"/>
</dbReference>
<accession>A0A1F6BZX9</accession>
<keyword evidence="1 5" id="KW-0963">Cytoplasm</keyword>
<dbReference type="GO" id="GO:0008855">
    <property type="term" value="F:exodeoxyribonuclease VII activity"/>
    <property type="evidence" value="ECO:0007669"/>
    <property type="project" value="UniProtKB-UniRule"/>
</dbReference>
<dbReference type="InterPro" id="IPR010997">
    <property type="entry name" value="HRDC-like_sf"/>
</dbReference>
<evidence type="ECO:0000313" key="9">
    <source>
        <dbReference type="Proteomes" id="UP000176996"/>
    </source>
</evidence>
<dbReference type="STRING" id="1798471.A3A21_02775"/>
<dbReference type="InterPro" id="IPR044876">
    <property type="entry name" value="HRDC_dom_sf"/>
</dbReference>
<reference evidence="8 9" key="1">
    <citation type="journal article" date="2016" name="Nat. Commun.">
        <title>Thousands of microbial genomes shed light on interconnected biogeochemical processes in an aquifer system.</title>
        <authorList>
            <person name="Anantharaman K."/>
            <person name="Brown C.T."/>
            <person name="Hug L.A."/>
            <person name="Sharon I."/>
            <person name="Castelle C.J."/>
            <person name="Probst A.J."/>
            <person name="Thomas B.C."/>
            <person name="Singh A."/>
            <person name="Wilkins M.J."/>
            <person name="Karaoz U."/>
            <person name="Brodie E.L."/>
            <person name="Williams K.H."/>
            <person name="Hubbard S.S."/>
            <person name="Banfield J.F."/>
        </authorList>
    </citation>
    <scope>NUCLEOTIDE SEQUENCE [LARGE SCALE GENOMIC DNA]</scope>
</reference>
<dbReference type="AlphaFoldDB" id="A0A1F6BZX9"/>
<comment type="catalytic activity">
    <reaction evidence="5 6">
        <text>Exonucleolytic cleavage in either 5'- to 3'- or 3'- to 5'-direction to yield nucleoside 5'-phosphates.</text>
        <dbReference type="EC" id="3.1.11.6"/>
    </reaction>
</comment>